<accession>A0A1B0ZVW0</accession>
<evidence type="ECO:0000313" key="7">
    <source>
        <dbReference type="Proteomes" id="UP001218364"/>
    </source>
</evidence>
<dbReference type="Gene3D" id="1.10.287.470">
    <property type="entry name" value="Helix hairpin bin"/>
    <property type="match status" value="1"/>
</dbReference>
<dbReference type="PANTHER" id="PTHR30438:SF2">
    <property type="entry name" value="MEMBRANE PROTEIN"/>
    <property type="match status" value="1"/>
</dbReference>
<protein>
    <submittedName>
        <fullName evidence="5">HlyD family efflux transporter periplasmic adaptor subunit</fullName>
    </submittedName>
    <submittedName>
        <fullName evidence="4">Secretion protein HlyD</fullName>
    </submittedName>
</protein>
<dbReference type="RefSeq" id="WP_065272924.1">
    <property type="nucleotide sequence ID" value="NZ_CP015124.1"/>
</dbReference>
<gene>
    <name evidence="4" type="ORF">JL2886_03355</name>
    <name evidence="5" type="ORF">PXK24_11910</name>
</gene>
<name>A0A1B0ZVW0_9RHOB</name>
<proteinExistence type="predicted"/>
<dbReference type="Gene3D" id="2.40.50.100">
    <property type="match status" value="1"/>
</dbReference>
<evidence type="ECO:0000256" key="1">
    <source>
        <dbReference type="SAM" id="Coils"/>
    </source>
</evidence>
<dbReference type="SUPFAM" id="SSF111369">
    <property type="entry name" value="HlyD-like secretion proteins"/>
    <property type="match status" value="2"/>
</dbReference>
<keyword evidence="6" id="KW-1185">Reference proteome</keyword>
<evidence type="ECO:0000313" key="6">
    <source>
        <dbReference type="Proteomes" id="UP000092565"/>
    </source>
</evidence>
<sequence>MFSSRWIIAGIAVLAAGAGLYYYTANGNGELPDGITSGNGRIEAVQVDISSRIAGRVATVEVKEGDLVETGQLVATIETRELEAQLSRAQAEYASVESQVAAAEAAIAQAEARLLLADQELERTRELVSRGVATAETLDVRLSDHKVAEANLTVAKASLLSQQRAVDAARFAIEEVQTYLDDARLTAPTLGRVLYRLTEPGEVIGAGGRVLTMVDLTEVYLEFFLPATEAHLLSIGSEARIRLDIADVVIPAKVSFVSPVSQFTPKQVETASERQDLMFRVRVRVPQPLVEANIDLVKTGIRGVAYVRLASEPLPDWPEFLNNIPPELTAKE</sequence>
<keyword evidence="2" id="KW-0812">Transmembrane</keyword>
<dbReference type="Proteomes" id="UP000092565">
    <property type="component" value="Chromosome"/>
</dbReference>
<dbReference type="Gene3D" id="2.40.30.170">
    <property type="match status" value="1"/>
</dbReference>
<dbReference type="OrthoDB" id="9778236at2"/>
<feature type="coiled-coil region" evidence="1">
    <location>
        <begin position="79"/>
        <end position="127"/>
    </location>
</feature>
<keyword evidence="2" id="KW-0472">Membrane</keyword>
<dbReference type="EMBL" id="CP015124">
    <property type="protein sequence ID" value="ANP38234.1"/>
    <property type="molecule type" value="Genomic_DNA"/>
</dbReference>
<keyword evidence="1" id="KW-0175">Coiled coil</keyword>
<dbReference type="AlphaFoldDB" id="A0A1B0ZVW0"/>
<dbReference type="Proteomes" id="UP001218364">
    <property type="component" value="Unassembled WGS sequence"/>
</dbReference>
<dbReference type="GO" id="GO:0005886">
    <property type="term" value="C:plasma membrane"/>
    <property type="evidence" value="ECO:0007669"/>
    <property type="project" value="TreeGrafter"/>
</dbReference>
<reference evidence="5 7" key="2">
    <citation type="submission" date="2023-02" db="EMBL/GenBank/DDBJ databases">
        <title>Population genomics of bacteria associated with diatom.</title>
        <authorList>
            <person name="Xie J."/>
            <person name="Wang H."/>
        </authorList>
    </citation>
    <scope>NUCLEOTIDE SEQUENCE [LARGE SCALE GENOMIC DNA]</scope>
    <source>
        <strain evidence="5 7">PT47_8</strain>
    </source>
</reference>
<dbReference type="EMBL" id="JARCJK010000005">
    <property type="protein sequence ID" value="MDE4166400.1"/>
    <property type="molecule type" value="Genomic_DNA"/>
</dbReference>
<feature type="domain" description="Multidrug resistance protein MdtA-like barrel-sandwich hybrid" evidence="3">
    <location>
        <begin position="46"/>
        <end position="209"/>
    </location>
</feature>
<dbReference type="Pfam" id="PF25917">
    <property type="entry name" value="BSH_RND"/>
    <property type="match status" value="1"/>
</dbReference>
<evidence type="ECO:0000256" key="2">
    <source>
        <dbReference type="SAM" id="Phobius"/>
    </source>
</evidence>
<evidence type="ECO:0000259" key="3">
    <source>
        <dbReference type="Pfam" id="PF25917"/>
    </source>
</evidence>
<reference evidence="4 6" key="1">
    <citation type="submission" date="2016-04" db="EMBL/GenBank/DDBJ databases">
        <authorList>
            <person name="Evans L.H."/>
            <person name="Alamgir A."/>
            <person name="Owens N."/>
            <person name="Weber N.D."/>
            <person name="Virtaneva K."/>
            <person name="Barbian K."/>
            <person name="Babar A."/>
            <person name="Rosenke K."/>
        </authorList>
    </citation>
    <scope>NUCLEOTIDE SEQUENCE [LARGE SCALE GENOMIC DNA]</scope>
    <source>
        <strain evidence="4 6">JL2886</strain>
    </source>
</reference>
<evidence type="ECO:0000313" key="5">
    <source>
        <dbReference type="EMBL" id="MDE4166400.1"/>
    </source>
</evidence>
<feature type="transmembrane region" description="Helical" evidence="2">
    <location>
        <begin position="6"/>
        <end position="23"/>
    </location>
</feature>
<keyword evidence="2" id="KW-1133">Transmembrane helix</keyword>
<organism evidence="4 6">
    <name type="scientific">Phaeobacter gallaeciensis</name>
    <dbReference type="NCBI Taxonomy" id="60890"/>
    <lineage>
        <taxon>Bacteria</taxon>
        <taxon>Pseudomonadati</taxon>
        <taxon>Pseudomonadota</taxon>
        <taxon>Alphaproteobacteria</taxon>
        <taxon>Rhodobacterales</taxon>
        <taxon>Roseobacteraceae</taxon>
        <taxon>Phaeobacter</taxon>
    </lineage>
</organism>
<dbReference type="PANTHER" id="PTHR30438">
    <property type="entry name" value="36 KDA ANTIGEN-RELATED"/>
    <property type="match status" value="1"/>
</dbReference>
<dbReference type="PATRIC" id="fig|60890.4.peg.3269"/>
<evidence type="ECO:0000313" key="4">
    <source>
        <dbReference type="EMBL" id="ANP38234.1"/>
    </source>
</evidence>
<dbReference type="InterPro" id="IPR058625">
    <property type="entry name" value="MdtA-like_BSH"/>
</dbReference>